<dbReference type="InterPro" id="IPR013786">
    <property type="entry name" value="AcylCoA_DH/ox_N"/>
</dbReference>
<dbReference type="SUPFAM" id="SSF47203">
    <property type="entry name" value="Acyl-CoA dehydrogenase C-terminal domain-like"/>
    <property type="match status" value="2"/>
</dbReference>
<evidence type="ECO:0000259" key="7">
    <source>
        <dbReference type="Pfam" id="PF00441"/>
    </source>
</evidence>
<dbReference type="Pfam" id="PF02770">
    <property type="entry name" value="Acyl-CoA_dh_M"/>
    <property type="match status" value="1"/>
</dbReference>
<dbReference type="InterPro" id="IPR006091">
    <property type="entry name" value="Acyl-CoA_Oxase/DH_mid-dom"/>
</dbReference>
<feature type="domain" description="Acyl-CoA dehydrogenase/oxidase N-terminal" evidence="9">
    <location>
        <begin position="320"/>
        <end position="425"/>
    </location>
</feature>
<dbReference type="RefSeq" id="WP_075543800.1">
    <property type="nucleotide sequence ID" value="NZ_UPHQ01000311.1"/>
</dbReference>
<keyword evidence="4 6" id="KW-0274">FAD</keyword>
<comment type="similarity">
    <text evidence="2 6">Belongs to the acyl-CoA dehydrogenase family.</text>
</comment>
<dbReference type="Gene3D" id="2.40.110.10">
    <property type="entry name" value="Butyryl-CoA Dehydrogenase, subunit A, domain 2"/>
    <property type="match status" value="1"/>
</dbReference>
<protein>
    <submittedName>
        <fullName evidence="10">Acyl-CoA dehydrogenase FadE26</fullName>
        <ecNumber evidence="10">1.3.99.-</ecNumber>
    </submittedName>
</protein>
<dbReference type="SUPFAM" id="SSF56645">
    <property type="entry name" value="Acyl-CoA dehydrogenase NM domain-like"/>
    <property type="match status" value="1"/>
</dbReference>
<evidence type="ECO:0000313" key="11">
    <source>
        <dbReference type="Proteomes" id="UP000267289"/>
    </source>
</evidence>
<dbReference type="InterPro" id="IPR036250">
    <property type="entry name" value="AcylCo_DH-like_C"/>
</dbReference>
<dbReference type="InterPro" id="IPR037069">
    <property type="entry name" value="AcylCoA_DH/ox_N_sf"/>
</dbReference>
<evidence type="ECO:0000256" key="5">
    <source>
        <dbReference type="ARBA" id="ARBA00023002"/>
    </source>
</evidence>
<keyword evidence="5 6" id="KW-0560">Oxidoreductase</keyword>
<evidence type="ECO:0000256" key="1">
    <source>
        <dbReference type="ARBA" id="ARBA00001974"/>
    </source>
</evidence>
<accession>A0A498QI48</accession>
<feature type="domain" description="Acyl-CoA oxidase/dehydrogenase middle" evidence="8">
    <location>
        <begin position="429"/>
        <end position="522"/>
    </location>
</feature>
<evidence type="ECO:0000256" key="3">
    <source>
        <dbReference type="ARBA" id="ARBA00022630"/>
    </source>
</evidence>
<dbReference type="PANTHER" id="PTHR43292:SF3">
    <property type="entry name" value="ACYL-COA DEHYDROGENASE FADE29"/>
    <property type="match status" value="1"/>
</dbReference>
<evidence type="ECO:0000256" key="6">
    <source>
        <dbReference type="RuleBase" id="RU362125"/>
    </source>
</evidence>
<feature type="domain" description="Acyl-CoA dehydrogenase/oxidase C-terminal" evidence="7">
    <location>
        <begin position="160"/>
        <end position="283"/>
    </location>
</feature>
<dbReference type="GO" id="GO:0005886">
    <property type="term" value="C:plasma membrane"/>
    <property type="evidence" value="ECO:0007669"/>
    <property type="project" value="TreeGrafter"/>
</dbReference>
<dbReference type="InterPro" id="IPR052161">
    <property type="entry name" value="Mycobact_Acyl-CoA_DH"/>
</dbReference>
<name>A0A498QI48_9MYCO</name>
<keyword evidence="11" id="KW-1185">Reference proteome</keyword>
<dbReference type="InterPro" id="IPR009100">
    <property type="entry name" value="AcylCoA_DH/oxidase_NM_dom_sf"/>
</dbReference>
<dbReference type="Gene3D" id="1.20.140.10">
    <property type="entry name" value="Butyryl-CoA Dehydrogenase, subunit A, domain 3"/>
    <property type="match status" value="2"/>
</dbReference>
<dbReference type="GO" id="GO:0050660">
    <property type="term" value="F:flavin adenine dinucleotide binding"/>
    <property type="evidence" value="ECO:0007669"/>
    <property type="project" value="InterPro"/>
</dbReference>
<dbReference type="InterPro" id="IPR009075">
    <property type="entry name" value="AcylCo_DH/oxidase_C"/>
</dbReference>
<evidence type="ECO:0000313" key="10">
    <source>
        <dbReference type="EMBL" id="VBA46068.1"/>
    </source>
</evidence>
<dbReference type="Gene3D" id="1.10.540.10">
    <property type="entry name" value="Acyl-CoA dehydrogenase/oxidase, N-terminal domain"/>
    <property type="match status" value="1"/>
</dbReference>
<keyword evidence="3 6" id="KW-0285">Flavoprotein</keyword>
<dbReference type="InterPro" id="IPR046373">
    <property type="entry name" value="Acyl-CoA_Oxase/DH_mid-dom_sf"/>
</dbReference>
<evidence type="ECO:0000259" key="9">
    <source>
        <dbReference type="Pfam" id="PF02771"/>
    </source>
</evidence>
<feature type="domain" description="Acyl-CoA dehydrogenase/oxidase C-terminal" evidence="7">
    <location>
        <begin position="535"/>
        <end position="692"/>
    </location>
</feature>
<dbReference type="FunFam" id="2.40.110.10:FF:000011">
    <property type="entry name" value="Acyl-CoA dehydrogenase FadE34"/>
    <property type="match status" value="1"/>
</dbReference>
<dbReference type="EMBL" id="UPHQ01000311">
    <property type="protein sequence ID" value="VBA46068.1"/>
    <property type="molecule type" value="Genomic_DNA"/>
</dbReference>
<dbReference type="Pfam" id="PF02771">
    <property type="entry name" value="Acyl-CoA_dh_N"/>
    <property type="match status" value="1"/>
</dbReference>
<proteinExistence type="inferred from homology"/>
<sequence>MNEEVTAFDKSVASVIGKFWGDATAAGTADIGGLWSAAVDQGWFELGSAQALDLAVAATRRLGRAACPLPILDGYATAELFPDMGVAGGDVRVVITGDAASPIDGGSAATHVLIIPNAGGRAELRSITESRSLPGLAIPAWSQVTVGDISAERDIDAGQADRALVLTRLGKAARALAAAEYAHEMAIEHAKIRQQFGKAIGSFGAVQQRAAQCQIDIRSANLLLADAVAALQTGSDTAVLAAEIAVAHIAAIAPKVQLGAHHTLAAIGYFAEHPAPWLFRRVHADVTMLSTIQLAGGSVGDVLVETHSRLPAADLGETGEPFRREFRQFIADHHARDKALRPAFLDKPTVAAMADKGWFGFGWPPEYGGRNATLVEQVVLNEEATYHRVGVAKPLGSVMLLGSSILRHGTEEQKKKFLPIIAAGEMNFCLGYSEPEAGSDLASLRTRAVRDGDDWVINGQKLWTTTAHESDWVWLAARTDPDATPRHAGITVFLFSLHTPGVTIQPHTALSGEVSCTVFYDNVRIPDSARVGEVNGGWKVIVDALAGERITMGNIAAALHRQLDDLLDVVRTDPAGLVGPRGSAKRALITELAVRVQANRALVCAAVGAGASNIGAMFDAAMAGVMGGDLAEDFGAATLALFGPAAALGEESASLVTVPGGGAFEYGLRQSIMYVVGGGTNDVQRGLIARGLGLPR</sequence>
<dbReference type="PANTHER" id="PTHR43292">
    <property type="entry name" value="ACYL-COA DEHYDROGENASE"/>
    <property type="match status" value="1"/>
</dbReference>
<evidence type="ECO:0000256" key="2">
    <source>
        <dbReference type="ARBA" id="ARBA00009347"/>
    </source>
</evidence>
<organism evidence="10 11">
    <name type="scientific">Mycobacterium innocens</name>
    <dbReference type="NCBI Taxonomy" id="2341083"/>
    <lineage>
        <taxon>Bacteria</taxon>
        <taxon>Bacillati</taxon>
        <taxon>Actinomycetota</taxon>
        <taxon>Actinomycetes</taxon>
        <taxon>Mycobacteriales</taxon>
        <taxon>Mycobacteriaceae</taxon>
        <taxon>Mycobacterium</taxon>
    </lineage>
</organism>
<dbReference type="GO" id="GO:0016627">
    <property type="term" value="F:oxidoreductase activity, acting on the CH-CH group of donors"/>
    <property type="evidence" value="ECO:0007669"/>
    <property type="project" value="InterPro"/>
</dbReference>
<dbReference type="AlphaFoldDB" id="A0A498QI48"/>
<dbReference type="Proteomes" id="UP000267289">
    <property type="component" value="Unassembled WGS sequence"/>
</dbReference>
<reference evidence="10 11" key="1">
    <citation type="submission" date="2018-09" db="EMBL/GenBank/DDBJ databases">
        <authorList>
            <person name="Tagini F."/>
        </authorList>
    </citation>
    <scope>NUCLEOTIDE SEQUENCE [LARGE SCALE GENOMIC DNA]</scope>
    <source>
        <strain evidence="10 11">MK13</strain>
    </source>
</reference>
<gene>
    <name evidence="10" type="ORF">LAUMK13_05592</name>
</gene>
<dbReference type="OrthoDB" id="9770681at2"/>
<dbReference type="EC" id="1.3.99.-" evidence="10"/>
<evidence type="ECO:0000259" key="8">
    <source>
        <dbReference type="Pfam" id="PF02770"/>
    </source>
</evidence>
<comment type="cofactor">
    <cofactor evidence="1 6">
        <name>FAD</name>
        <dbReference type="ChEBI" id="CHEBI:57692"/>
    </cofactor>
</comment>
<evidence type="ECO:0000256" key="4">
    <source>
        <dbReference type="ARBA" id="ARBA00022827"/>
    </source>
</evidence>
<dbReference type="Pfam" id="PF00441">
    <property type="entry name" value="Acyl-CoA_dh_1"/>
    <property type="match status" value="2"/>
</dbReference>